<gene>
    <name evidence="2" type="ORF">Ciccas_010665</name>
</gene>
<name>A0ABD2PY55_9PLAT</name>
<evidence type="ECO:0000313" key="2">
    <source>
        <dbReference type="EMBL" id="KAL3310761.1"/>
    </source>
</evidence>
<organism evidence="2 3">
    <name type="scientific">Cichlidogyrus casuarinus</name>
    <dbReference type="NCBI Taxonomy" id="1844966"/>
    <lineage>
        <taxon>Eukaryota</taxon>
        <taxon>Metazoa</taxon>
        <taxon>Spiralia</taxon>
        <taxon>Lophotrochozoa</taxon>
        <taxon>Platyhelminthes</taxon>
        <taxon>Monogenea</taxon>
        <taxon>Monopisthocotylea</taxon>
        <taxon>Dactylogyridea</taxon>
        <taxon>Ancyrocephalidae</taxon>
        <taxon>Cichlidogyrus</taxon>
    </lineage>
</organism>
<dbReference type="Proteomes" id="UP001626550">
    <property type="component" value="Unassembled WGS sequence"/>
</dbReference>
<accession>A0ABD2PY55</accession>
<keyword evidence="3" id="KW-1185">Reference proteome</keyword>
<dbReference type="EMBL" id="JBJKFK010002669">
    <property type="protein sequence ID" value="KAL3310761.1"/>
    <property type="molecule type" value="Genomic_DNA"/>
</dbReference>
<comment type="caution">
    <text evidence="2">The sequence shown here is derived from an EMBL/GenBank/DDBJ whole genome shotgun (WGS) entry which is preliminary data.</text>
</comment>
<proteinExistence type="predicted"/>
<protein>
    <submittedName>
        <fullName evidence="2">Uncharacterized protein</fullName>
    </submittedName>
</protein>
<reference evidence="2 3" key="1">
    <citation type="submission" date="2024-11" db="EMBL/GenBank/DDBJ databases">
        <title>Adaptive evolution of stress response genes in parasites aligns with host niche diversity.</title>
        <authorList>
            <person name="Hahn C."/>
            <person name="Resl P."/>
        </authorList>
    </citation>
    <scope>NUCLEOTIDE SEQUENCE [LARGE SCALE GENOMIC DNA]</scope>
    <source>
        <strain evidence="2">EGGRZ-B1_66</strain>
        <tissue evidence="2">Body</tissue>
    </source>
</reference>
<feature type="region of interest" description="Disordered" evidence="1">
    <location>
        <begin position="98"/>
        <end position="117"/>
    </location>
</feature>
<evidence type="ECO:0000313" key="3">
    <source>
        <dbReference type="Proteomes" id="UP001626550"/>
    </source>
</evidence>
<dbReference type="AlphaFoldDB" id="A0ABD2PY55"/>
<evidence type="ECO:0000256" key="1">
    <source>
        <dbReference type="SAM" id="MobiDB-lite"/>
    </source>
</evidence>
<sequence>MFWMQMGSESDNGNGNKNLIWDLITKPKEKNNSIKKEEQSLEVIEEDDVDMIPPPLIFDEPGFQHKEFIPDSFSYIASISNENTALRQATVERFSKKYPPLGDATRREESARLQKPSCGHLPQCSHAGWSGHYTLF</sequence>